<dbReference type="SMART" id="SM00066">
    <property type="entry name" value="GAL4"/>
    <property type="match status" value="1"/>
</dbReference>
<name>A0A7R7XXP1_9EURO</name>
<keyword evidence="2" id="KW-0862">Zinc</keyword>
<dbReference type="Proteomes" id="UP000654913">
    <property type="component" value="Chromosome 7"/>
</dbReference>
<dbReference type="PANTHER" id="PTHR47663">
    <property type="entry name" value="XYLANOLYTIC TRANSCRIPTIONAL ACTIVATOR XLNR-RELATED"/>
    <property type="match status" value="1"/>
</dbReference>
<dbReference type="KEGG" id="apuu:APUU_71141S"/>
<protein>
    <recommendedName>
        <fullName evidence="9">Xylanolytic transcriptional activator xlnR</fullName>
    </recommendedName>
    <alternativeName>
        <fullName evidence="10">Xylanase regulator</fullName>
    </alternativeName>
</protein>
<dbReference type="GO" id="GO:0000981">
    <property type="term" value="F:DNA-binding transcription factor activity, RNA polymerase II-specific"/>
    <property type="evidence" value="ECO:0007669"/>
    <property type="project" value="InterPro"/>
</dbReference>
<keyword evidence="6" id="KW-0804">Transcription</keyword>
<dbReference type="SMART" id="SM00906">
    <property type="entry name" value="Fungal_trans"/>
    <property type="match status" value="1"/>
</dbReference>
<dbReference type="Gene3D" id="4.10.240.10">
    <property type="entry name" value="Zn(2)-C6 fungal-type DNA-binding domain"/>
    <property type="match status" value="1"/>
</dbReference>
<dbReference type="Pfam" id="PF00172">
    <property type="entry name" value="Zn_clus"/>
    <property type="match status" value="1"/>
</dbReference>
<evidence type="ECO:0000256" key="8">
    <source>
        <dbReference type="ARBA" id="ARBA00037990"/>
    </source>
</evidence>
<dbReference type="InterPro" id="IPR036864">
    <property type="entry name" value="Zn2-C6_fun-type_DNA-bd_sf"/>
</dbReference>
<keyword evidence="4" id="KW-0238">DNA-binding</keyword>
<evidence type="ECO:0000256" key="4">
    <source>
        <dbReference type="ARBA" id="ARBA00023125"/>
    </source>
</evidence>
<keyword evidence="5" id="KW-0010">Activator</keyword>
<dbReference type="GO" id="GO:0008270">
    <property type="term" value="F:zinc ion binding"/>
    <property type="evidence" value="ECO:0007669"/>
    <property type="project" value="InterPro"/>
</dbReference>
<keyword evidence="7" id="KW-0539">Nucleus</keyword>
<feature type="region of interest" description="Disordered" evidence="11">
    <location>
        <begin position="106"/>
        <end position="186"/>
    </location>
</feature>
<evidence type="ECO:0000313" key="14">
    <source>
        <dbReference type="Proteomes" id="UP000654913"/>
    </source>
</evidence>
<dbReference type="CDD" id="cd12148">
    <property type="entry name" value="fungal_TF_MHR"/>
    <property type="match status" value="1"/>
</dbReference>
<evidence type="ECO:0000313" key="13">
    <source>
        <dbReference type="EMBL" id="BCS29571.1"/>
    </source>
</evidence>
<dbReference type="Pfam" id="PF04082">
    <property type="entry name" value="Fungal_trans"/>
    <property type="match status" value="1"/>
</dbReference>
<evidence type="ECO:0000256" key="5">
    <source>
        <dbReference type="ARBA" id="ARBA00023159"/>
    </source>
</evidence>
<dbReference type="InterPro" id="IPR007219">
    <property type="entry name" value="XnlR_reg_dom"/>
</dbReference>
<feature type="compositionally biased region" description="Low complexity" evidence="11">
    <location>
        <begin position="127"/>
        <end position="141"/>
    </location>
</feature>
<evidence type="ECO:0000256" key="1">
    <source>
        <dbReference type="ARBA" id="ARBA00022723"/>
    </source>
</evidence>
<dbReference type="GO" id="GO:0006351">
    <property type="term" value="P:DNA-templated transcription"/>
    <property type="evidence" value="ECO:0007669"/>
    <property type="project" value="InterPro"/>
</dbReference>
<evidence type="ECO:0000256" key="10">
    <source>
        <dbReference type="ARBA" id="ARBA00041954"/>
    </source>
</evidence>
<reference evidence="13" key="1">
    <citation type="submission" date="2021-01" db="EMBL/GenBank/DDBJ databases">
        <authorList>
            <consortium name="Aspergillus puulaauensis MK2 genome sequencing consortium"/>
            <person name="Kazuki M."/>
            <person name="Futagami T."/>
        </authorList>
    </citation>
    <scope>NUCLEOTIDE SEQUENCE</scope>
    <source>
        <strain evidence="13">MK2</strain>
    </source>
</reference>
<evidence type="ECO:0000256" key="3">
    <source>
        <dbReference type="ARBA" id="ARBA00023015"/>
    </source>
</evidence>
<dbReference type="AlphaFoldDB" id="A0A7R7XXP1"/>
<reference evidence="13" key="2">
    <citation type="submission" date="2021-02" db="EMBL/GenBank/DDBJ databases">
        <title>Aspergillus puulaauensis MK2 genome sequence.</title>
        <authorList>
            <person name="Futagami T."/>
            <person name="Mori K."/>
            <person name="Kadooka C."/>
            <person name="Tanaka T."/>
        </authorList>
    </citation>
    <scope>NUCLEOTIDE SEQUENCE</scope>
    <source>
        <strain evidence="13">MK2</strain>
    </source>
</reference>
<dbReference type="GO" id="GO:0003677">
    <property type="term" value="F:DNA binding"/>
    <property type="evidence" value="ECO:0007669"/>
    <property type="project" value="UniProtKB-KW"/>
</dbReference>
<feature type="compositionally biased region" description="Polar residues" evidence="11">
    <location>
        <begin position="167"/>
        <end position="182"/>
    </location>
</feature>
<feature type="domain" description="Zn(2)-C6 fungal-type" evidence="12">
    <location>
        <begin position="74"/>
        <end position="103"/>
    </location>
</feature>
<dbReference type="PANTHER" id="PTHR47663:SF1">
    <property type="entry name" value="XYLANOLYTIC TRANSCRIPTIONAL ACTIVATOR XLNR-RELATED"/>
    <property type="match status" value="1"/>
</dbReference>
<dbReference type="GeneID" id="64979568"/>
<evidence type="ECO:0000256" key="11">
    <source>
        <dbReference type="SAM" id="MobiDB-lite"/>
    </source>
</evidence>
<proteinExistence type="inferred from homology"/>
<evidence type="ECO:0000256" key="9">
    <source>
        <dbReference type="ARBA" id="ARBA00040261"/>
    </source>
</evidence>
<evidence type="ECO:0000259" key="12">
    <source>
        <dbReference type="PROSITE" id="PS50048"/>
    </source>
</evidence>
<evidence type="ECO:0000256" key="7">
    <source>
        <dbReference type="ARBA" id="ARBA00023242"/>
    </source>
</evidence>
<accession>A0A7R7XXP1</accession>
<comment type="similarity">
    <text evidence="8">Belongs to the xlnR/xlr1 family.</text>
</comment>
<dbReference type="SUPFAM" id="SSF57701">
    <property type="entry name" value="Zn2/Cys6 DNA-binding domain"/>
    <property type="match status" value="1"/>
</dbReference>
<keyword evidence="3" id="KW-0805">Transcription regulation</keyword>
<dbReference type="InterPro" id="IPR051439">
    <property type="entry name" value="XlnR/Xlr1"/>
</dbReference>
<dbReference type="OrthoDB" id="5365785at2759"/>
<evidence type="ECO:0000256" key="6">
    <source>
        <dbReference type="ARBA" id="ARBA00023163"/>
    </source>
</evidence>
<dbReference type="InterPro" id="IPR001138">
    <property type="entry name" value="Zn2Cys6_DnaBD"/>
</dbReference>
<feature type="compositionally biased region" description="Polar residues" evidence="11">
    <location>
        <begin position="142"/>
        <end position="160"/>
    </location>
</feature>
<evidence type="ECO:0000256" key="2">
    <source>
        <dbReference type="ARBA" id="ARBA00022833"/>
    </source>
</evidence>
<dbReference type="PROSITE" id="PS50048">
    <property type="entry name" value="ZN2_CY6_FUNGAL_2"/>
    <property type="match status" value="1"/>
</dbReference>
<dbReference type="EMBL" id="AP024449">
    <property type="protein sequence ID" value="BCS29571.1"/>
    <property type="molecule type" value="Genomic_DNA"/>
</dbReference>
<dbReference type="CDD" id="cd00067">
    <property type="entry name" value="GAL4"/>
    <property type="match status" value="1"/>
</dbReference>
<sequence>MRPILIRPNRACPEPDKGSCAGYNTASISSRAFFPQLKSLVDLATQSLALTMSNSPRIIHMGQALDRSDRVQRACDRCNNSRTRCSGEAPCGRCAKLNYPCQYKRAVKRRGPKPRAAQDKLHSKNHCSNSSTTRQTCTSRSDGANDNTRHSSNGSLSTASDWDDNGTDSQSHGSTPDTSFTFEGSDRPLHSTECSIPCEANTSSYSTLSLDLPALSTSNGSLNDSLTCRYPCLDQVLPALQGIVSPEDACSLLDIFFADPDTVGSHDRCPYVMTAIIRKKSLLRQKAPRPVSPALLVTILWCISHTANLEIFRDARARSKVIQRLYLLSIKLLRARESNSWHRTTSGWVAEPDLSPCTTAPETDYGPISESNREQNVDDVISYILLACVISGTESKYEYMRWWNKAVYLVKRLGFNSEARIAQDTPSSQQMSLASREQHEECRRAFWLVYTLDRHFALSFGEPLHIHDSECQVLYPLPEWIWRNLDSIPLEDIPPRVCGPPIRISGTGFLDYFLPLMAILGDILELRSRAQHPRLGNPNEAYLTGIIQTMLSDCEYSLDVLRAVRAPQSAFPTAPLSLDGTDEQPVYPACTTTDVVIAYSQYILRVLHMLLYAEGNNIDSSSCALSPDLFTTTANSITAAEAIAHILDLDSNLSFMPFVFGIYLSHGSLNFLSVADQMSRVGASDLATQGCGTILRAHEVATRTFNSSFQKNFTRTVRQYACMVGGMSAGDMQGHKYNEVFALKSDFYDSIYA</sequence>
<keyword evidence="1" id="KW-0479">Metal-binding</keyword>
<organism evidence="13 14">
    <name type="scientific">Aspergillus puulaauensis</name>
    <dbReference type="NCBI Taxonomy" id="1220207"/>
    <lineage>
        <taxon>Eukaryota</taxon>
        <taxon>Fungi</taxon>
        <taxon>Dikarya</taxon>
        <taxon>Ascomycota</taxon>
        <taxon>Pezizomycotina</taxon>
        <taxon>Eurotiomycetes</taxon>
        <taxon>Eurotiomycetidae</taxon>
        <taxon>Eurotiales</taxon>
        <taxon>Aspergillaceae</taxon>
        <taxon>Aspergillus</taxon>
    </lineage>
</organism>
<keyword evidence="14" id="KW-1185">Reference proteome</keyword>
<gene>
    <name evidence="13" type="ORF">APUU_71141S</name>
</gene>
<dbReference type="RefSeq" id="XP_041561757.1">
    <property type="nucleotide sequence ID" value="XM_041696092.1"/>
</dbReference>